<dbReference type="InterPro" id="IPR015868">
    <property type="entry name" value="Glutaminase"/>
</dbReference>
<comment type="caution">
    <text evidence="6">The sequence shown here is derived from an EMBL/GenBank/DDBJ whole genome shotgun (WGS) entry which is preliminary data.</text>
</comment>
<comment type="similarity">
    <text evidence="1">Belongs to the glutaminase family.</text>
</comment>
<dbReference type="EMBL" id="JAHCMY010000004">
    <property type="protein sequence ID" value="MBS9524126.1"/>
    <property type="molecule type" value="Genomic_DNA"/>
</dbReference>
<evidence type="ECO:0000256" key="3">
    <source>
        <dbReference type="ARBA" id="ARBA00012918"/>
    </source>
</evidence>
<proteinExistence type="inferred from homology"/>
<gene>
    <name evidence="6" type="ORF">KI659_08890</name>
</gene>
<dbReference type="Gene3D" id="3.40.710.10">
    <property type="entry name" value="DD-peptidase/beta-lactamase superfamily"/>
    <property type="match status" value="1"/>
</dbReference>
<evidence type="ECO:0000313" key="6">
    <source>
        <dbReference type="EMBL" id="MBS9524126.1"/>
    </source>
</evidence>
<dbReference type="GO" id="GO:0004359">
    <property type="term" value="F:glutaminase activity"/>
    <property type="evidence" value="ECO:0007669"/>
    <property type="project" value="UniProtKB-EC"/>
</dbReference>
<reference evidence="6 7" key="1">
    <citation type="submission" date="2021-05" db="EMBL/GenBank/DDBJ databases">
        <authorList>
            <person name="Zhang Z.D."/>
            <person name="Osman G."/>
        </authorList>
    </citation>
    <scope>NUCLEOTIDE SEQUENCE [LARGE SCALE GENOMIC DNA]</scope>
    <source>
        <strain evidence="6 7">KCTC 32217</strain>
    </source>
</reference>
<evidence type="ECO:0000256" key="4">
    <source>
        <dbReference type="ARBA" id="ARBA00022801"/>
    </source>
</evidence>
<sequence length="336" mass="37427">MSKSPVIPDFENFKRDIEEIFEQVAPHTEGTPDEDLYPEGLENPPFAVSICTIDGQLLQLGDHHLSFSVQSISKPINYGIALEERGEELVHRHIGREPGAENFEKGMVLNLDKLPHNPMINSGSIMSGCLIRPDWDNEKKLEHVMEVWGKLCGGKTLLFDQKAFEREMKASHSNFAMAHIMMENGAFPENTDLQKAVEFHYLCCSIGVNIDDLAHAAATLANYGLSPTTGSQVFSHKTVRDMLSLMLSCGMYDHSGQYAFKVGIPSKSGVAGGLIAVIPELMGISIYSPPLDKHGNTVRGVKFCEKLVEKFNFHKHDALFSNVHGKKDPRIDHRKR</sequence>
<dbReference type="EC" id="3.5.1.2" evidence="3"/>
<keyword evidence="4" id="KW-0378">Hydrolase</keyword>
<dbReference type="GO" id="GO:0006543">
    <property type="term" value="P:L-glutamine catabolic process"/>
    <property type="evidence" value="ECO:0007669"/>
    <property type="project" value="TreeGrafter"/>
</dbReference>
<dbReference type="PANTHER" id="PTHR12544">
    <property type="entry name" value="GLUTAMINASE"/>
    <property type="match status" value="1"/>
</dbReference>
<name>A0AAP2CJ13_9BACT</name>
<evidence type="ECO:0000256" key="1">
    <source>
        <dbReference type="ARBA" id="ARBA00011076"/>
    </source>
</evidence>
<evidence type="ECO:0000256" key="5">
    <source>
        <dbReference type="ARBA" id="ARBA00049534"/>
    </source>
</evidence>
<accession>A0AAP2CJ13</accession>
<dbReference type="InterPro" id="IPR012338">
    <property type="entry name" value="Beta-lactam/transpept-like"/>
</dbReference>
<organism evidence="6 7">
    <name type="scientific">Litoribacter ruber</name>
    <dbReference type="NCBI Taxonomy" id="702568"/>
    <lineage>
        <taxon>Bacteria</taxon>
        <taxon>Pseudomonadati</taxon>
        <taxon>Bacteroidota</taxon>
        <taxon>Cytophagia</taxon>
        <taxon>Cytophagales</taxon>
        <taxon>Cyclobacteriaceae</taxon>
        <taxon>Litoribacter</taxon>
    </lineage>
</organism>
<dbReference type="AlphaFoldDB" id="A0AAP2CJ13"/>
<dbReference type="FunFam" id="3.40.710.10:FF:000005">
    <property type="entry name" value="Glutaminase"/>
    <property type="match status" value="1"/>
</dbReference>
<evidence type="ECO:0000256" key="2">
    <source>
        <dbReference type="ARBA" id="ARBA00011881"/>
    </source>
</evidence>
<keyword evidence="7" id="KW-1185">Reference proteome</keyword>
<dbReference type="Pfam" id="PF04960">
    <property type="entry name" value="Glutaminase"/>
    <property type="match status" value="1"/>
</dbReference>
<comment type="catalytic activity">
    <reaction evidence="5">
        <text>L-glutamine + H2O = L-glutamate + NH4(+)</text>
        <dbReference type="Rhea" id="RHEA:15889"/>
        <dbReference type="ChEBI" id="CHEBI:15377"/>
        <dbReference type="ChEBI" id="CHEBI:28938"/>
        <dbReference type="ChEBI" id="CHEBI:29985"/>
        <dbReference type="ChEBI" id="CHEBI:58359"/>
        <dbReference type="EC" id="3.5.1.2"/>
    </reaction>
</comment>
<evidence type="ECO:0000313" key="7">
    <source>
        <dbReference type="Proteomes" id="UP001319104"/>
    </source>
</evidence>
<dbReference type="GO" id="GO:0006537">
    <property type="term" value="P:glutamate biosynthetic process"/>
    <property type="evidence" value="ECO:0007669"/>
    <property type="project" value="TreeGrafter"/>
</dbReference>
<dbReference type="SUPFAM" id="SSF56601">
    <property type="entry name" value="beta-lactamase/transpeptidase-like"/>
    <property type="match status" value="1"/>
</dbReference>
<dbReference type="PANTHER" id="PTHR12544:SF29">
    <property type="entry name" value="GLUTAMINASE"/>
    <property type="match status" value="1"/>
</dbReference>
<comment type="subunit">
    <text evidence="2">Homotetramer.</text>
</comment>
<dbReference type="RefSeq" id="WP_213944995.1">
    <property type="nucleotide sequence ID" value="NZ_JAHCMY010000004.1"/>
</dbReference>
<protein>
    <recommendedName>
        <fullName evidence="3">glutaminase</fullName>
        <ecNumber evidence="3">3.5.1.2</ecNumber>
    </recommendedName>
</protein>
<dbReference type="Proteomes" id="UP001319104">
    <property type="component" value="Unassembled WGS sequence"/>
</dbReference>